<evidence type="ECO:0000313" key="2">
    <source>
        <dbReference type="Proteomes" id="UP000594984"/>
    </source>
</evidence>
<reference evidence="1 2" key="1">
    <citation type="submission" date="2020-12" db="EMBL/GenBank/DDBJ databases">
        <authorList>
            <person name="Amarh E.D."/>
            <person name="Dedrick R.M."/>
            <person name="Garlena R.A."/>
            <person name="Russell D.A."/>
            <person name="Jacobs-Sera D."/>
            <person name="Hatfull G.F."/>
        </authorList>
    </citation>
    <scope>NUCLEOTIDE SEQUENCE [LARGE SCALE GENOMIC DNA]</scope>
</reference>
<dbReference type="GeneID" id="63911418"/>
<sequence length="122" mass="13345">MIDVRKPRSVEIRIGGDGFASQLGRPDIPAFHYLDDGTVELRNIPTATVITCETASQTESAGGMNWQGVWMTITRDNDGMQLNAAASNGVFRWELHPAHFWDGEGPAMYIGRLIETGAKPNA</sequence>
<keyword evidence="2" id="KW-1185">Reference proteome</keyword>
<proteinExistence type="predicted"/>
<organism evidence="1 2">
    <name type="scientific">Mycobacterium phage phiT46-1</name>
    <dbReference type="NCBI Taxonomy" id="2775045"/>
    <lineage>
        <taxon>Viruses</taxon>
        <taxon>Duplodnaviria</taxon>
        <taxon>Heunggongvirae</taxon>
        <taxon>Uroviricota</taxon>
        <taxon>Caudoviricetes</taxon>
        <taxon>Mycoabscvirus</taxon>
        <taxon>Mycoabscvirus phiT46-1</taxon>
    </lineage>
</organism>
<gene>
    <name evidence="1" type="primary">61</name>
    <name evidence="1" type="ORF">PHIT46-1_61</name>
</gene>
<name>A0A7T1TTK9_9CAUD</name>
<evidence type="ECO:0000313" key="1">
    <source>
        <dbReference type="EMBL" id="QPP19695.1"/>
    </source>
</evidence>
<dbReference type="EMBL" id="MW353181">
    <property type="protein sequence ID" value="QPP19695.1"/>
    <property type="molecule type" value="Genomic_DNA"/>
</dbReference>
<dbReference type="Proteomes" id="UP000594984">
    <property type="component" value="Segment"/>
</dbReference>
<protein>
    <submittedName>
        <fullName evidence="1">Uncharacterized protein</fullName>
    </submittedName>
</protein>
<dbReference type="RefSeq" id="YP_010050684.1">
    <property type="nucleotide sequence ID" value="NC_054432.1"/>
</dbReference>
<dbReference type="KEGG" id="vg:63911418"/>
<accession>A0A7T1TTK9</accession>